<dbReference type="Proteomes" id="UP000032633">
    <property type="component" value="Chromosome"/>
</dbReference>
<protein>
    <submittedName>
        <fullName evidence="1">Sporulation inhibitor A</fullName>
    </submittedName>
</protein>
<organism evidence="1 2">
    <name type="scientific">Paenibacillus beijingensis</name>
    <dbReference type="NCBI Taxonomy" id="1126833"/>
    <lineage>
        <taxon>Bacteria</taxon>
        <taxon>Bacillati</taxon>
        <taxon>Bacillota</taxon>
        <taxon>Bacilli</taxon>
        <taxon>Bacillales</taxon>
        <taxon>Paenibacillaceae</taxon>
        <taxon>Paenibacillus</taxon>
    </lineage>
</organism>
<proteinExistence type="predicted"/>
<dbReference type="KEGG" id="pbj:VN24_15975"/>
<dbReference type="InterPro" id="IPR015064">
    <property type="entry name" value="Sda"/>
</dbReference>
<dbReference type="STRING" id="1126833.VN24_15975"/>
<evidence type="ECO:0000313" key="1">
    <source>
        <dbReference type="EMBL" id="AJY75773.1"/>
    </source>
</evidence>
<dbReference type="Pfam" id="PF08970">
    <property type="entry name" value="Sda"/>
    <property type="match status" value="1"/>
</dbReference>
<dbReference type="PATRIC" id="fig|1126833.4.peg.3497"/>
<gene>
    <name evidence="1" type="ORF">VN24_15975</name>
</gene>
<dbReference type="SUPFAM" id="SSF100985">
    <property type="entry name" value="Sporulation inhibitor Sda"/>
    <property type="match status" value="1"/>
</dbReference>
<name>A0A0D5NLH2_9BACL</name>
<dbReference type="AlphaFoldDB" id="A0A0D5NLH2"/>
<keyword evidence="2" id="KW-1185">Reference proteome</keyword>
<dbReference type="EMBL" id="CP011058">
    <property type="protein sequence ID" value="AJY75773.1"/>
    <property type="molecule type" value="Genomic_DNA"/>
</dbReference>
<accession>A0A0D5NLH2</accession>
<dbReference type="OrthoDB" id="2933732at2"/>
<dbReference type="Gene3D" id="1.10.287.1100">
    <property type="entry name" value="Sporulation inhibitor A"/>
    <property type="match status" value="1"/>
</dbReference>
<sequence length="47" mass="5446">MELLSDELLVETYLAAVQFNLDPEFIEMLIGELKRRQINPDKIRLGA</sequence>
<dbReference type="HOGENOM" id="CLU_197451_2_1_9"/>
<reference evidence="1 2" key="1">
    <citation type="journal article" date="2015" name="J. Biotechnol.">
        <title>Complete genome sequence of Paenibacillus beijingensis 7188(T) (=DSM 24997(T)), a novel rhizobacterium from jujube garden soil.</title>
        <authorList>
            <person name="Kwak Y."/>
            <person name="Shin J.H."/>
        </authorList>
    </citation>
    <scope>NUCLEOTIDE SEQUENCE [LARGE SCALE GENOMIC DNA]</scope>
    <source>
        <strain evidence="1 2">DSM 24997</strain>
    </source>
</reference>
<dbReference type="InterPro" id="IPR036916">
    <property type="entry name" value="Sda_sf"/>
</dbReference>
<evidence type="ECO:0000313" key="2">
    <source>
        <dbReference type="Proteomes" id="UP000032633"/>
    </source>
</evidence>
<dbReference type="RefSeq" id="WP_045671201.1">
    <property type="nucleotide sequence ID" value="NZ_CP011058.1"/>
</dbReference>
<reference evidence="2" key="2">
    <citation type="submission" date="2015-03" db="EMBL/GenBank/DDBJ databases">
        <title>Genome sequence of Paenibacillus beijingensis strain DSM 24997T.</title>
        <authorList>
            <person name="Kwak Y."/>
            <person name="Shin J.-H."/>
        </authorList>
    </citation>
    <scope>NUCLEOTIDE SEQUENCE [LARGE SCALE GENOMIC DNA]</scope>
    <source>
        <strain evidence="2">DSM 24997</strain>
    </source>
</reference>